<comment type="similarity">
    <text evidence="1 8">Belongs to the metallophosphoesterase superfamily. Purple acid phosphatase family.</text>
</comment>
<evidence type="ECO:0000256" key="1">
    <source>
        <dbReference type="ARBA" id="ARBA00008723"/>
    </source>
</evidence>
<feature type="domain" description="Purple acid phosphatase N-terminal" evidence="12">
    <location>
        <begin position="62"/>
        <end position="153"/>
    </location>
</feature>
<evidence type="ECO:0000259" key="12">
    <source>
        <dbReference type="Pfam" id="PF16656"/>
    </source>
</evidence>
<dbReference type="PANTHER" id="PTHR22953:SF55">
    <property type="entry name" value="BIFUNCTIONAL PURPLE ACID PHOSPHATASE 26"/>
    <property type="match status" value="1"/>
</dbReference>
<feature type="transmembrane region" description="Helical" evidence="9">
    <location>
        <begin position="7"/>
        <end position="28"/>
    </location>
</feature>
<dbReference type="FunFam" id="3.60.21.10:FF:000034">
    <property type="entry name" value="Fe(3+)-Zn(2+) purple acid phosphatase"/>
    <property type="match status" value="1"/>
</dbReference>
<dbReference type="GO" id="GO:0003993">
    <property type="term" value="F:acid phosphatase activity"/>
    <property type="evidence" value="ECO:0000318"/>
    <property type="project" value="GO_Central"/>
</dbReference>
<feature type="domain" description="Calcineurin-like phosphoesterase" evidence="10">
    <location>
        <begin position="165"/>
        <end position="360"/>
    </location>
</feature>
<gene>
    <name evidence="13" type="ORF">ZOSMA_51G00110</name>
</gene>
<dbReference type="InterPro" id="IPR025733">
    <property type="entry name" value="PAPs_C"/>
</dbReference>
<name>A0A0K9NXK9_ZOSMR</name>
<sequence>MAWATDLWVLHMQLMFIVLSILYCAGFASPGITSSFVRSQWPSVDIPLDNEVFAIPKGYNAPQQVHITQDDYDGKAVIISWVTMEEPGFNEVSYGLSEHHYDSSSYREVNNYTFYNYKSGFIHHCLIDGLLYDTKYYYKIGSGDSVREFSFKTPPKIDPDTPYVFGIIGDLGQTYNSLSTLEHYMQSEGQAVLFVGDLSYADKCEYNDGNRWDSWGRLVENTTAYQPWIWTAGNHEIEYQPELEETDSFKPYLHRYTTPFKACGSSSSLWYGIRRASAHIIVLSSYSSFVKYSAQWKWLEAEFERVDREKTPWLIVLMHAPLYNSNKAHYMEGESMRSAFEAWFIRYKVDLVFAGHVHAYERSYRISNIQYNITNDSCGPVQDETAPVYITVGDGGNKEGLASTFLNPQPDYSAFRESSYGHSTLELKNRTHALYHWNRNDDGKRVPTDSIVFFNQYWTGISIRRKLKKQHSNNRTMDI</sequence>
<evidence type="ECO:0000256" key="7">
    <source>
        <dbReference type="ARBA" id="ARBA00023180"/>
    </source>
</evidence>
<evidence type="ECO:0000313" key="14">
    <source>
        <dbReference type="Proteomes" id="UP000036987"/>
    </source>
</evidence>
<keyword evidence="7" id="KW-0325">Glycoprotein</keyword>
<keyword evidence="9" id="KW-0812">Transmembrane</keyword>
<evidence type="ECO:0000256" key="5">
    <source>
        <dbReference type="ARBA" id="ARBA00022833"/>
    </source>
</evidence>
<evidence type="ECO:0000256" key="4">
    <source>
        <dbReference type="ARBA" id="ARBA00022801"/>
    </source>
</evidence>
<accession>A0A0K9NXK9</accession>
<keyword evidence="2" id="KW-0479">Metal-binding</keyword>
<dbReference type="OMA" id="EYMPNMG"/>
<keyword evidence="6" id="KW-0408">Iron</keyword>
<evidence type="ECO:0000256" key="3">
    <source>
        <dbReference type="ARBA" id="ARBA00022729"/>
    </source>
</evidence>
<evidence type="ECO:0000259" key="10">
    <source>
        <dbReference type="Pfam" id="PF00149"/>
    </source>
</evidence>
<keyword evidence="5" id="KW-0862">Zinc</keyword>
<dbReference type="InterPro" id="IPR039331">
    <property type="entry name" value="PAPs-like"/>
</dbReference>
<dbReference type="GO" id="GO:0055062">
    <property type="term" value="P:phosphate ion homeostasis"/>
    <property type="evidence" value="ECO:0000318"/>
    <property type="project" value="GO_Central"/>
</dbReference>
<comment type="catalytic activity">
    <reaction evidence="8">
        <text>a phosphate monoester + H2O = an alcohol + phosphate</text>
        <dbReference type="Rhea" id="RHEA:15017"/>
        <dbReference type="ChEBI" id="CHEBI:15377"/>
        <dbReference type="ChEBI" id="CHEBI:30879"/>
        <dbReference type="ChEBI" id="CHEBI:43474"/>
        <dbReference type="ChEBI" id="CHEBI:67140"/>
        <dbReference type="EC" id="3.1.3.2"/>
    </reaction>
</comment>
<dbReference type="Gene3D" id="3.60.21.10">
    <property type="match status" value="1"/>
</dbReference>
<dbReference type="STRING" id="29655.A0A0K9NXK9"/>
<dbReference type="OrthoDB" id="45007at2759"/>
<dbReference type="Gene3D" id="2.60.40.380">
    <property type="entry name" value="Purple acid phosphatase-like, N-terminal"/>
    <property type="match status" value="1"/>
</dbReference>
<dbReference type="InterPro" id="IPR008963">
    <property type="entry name" value="Purple_acid_Pase-like_N"/>
</dbReference>
<dbReference type="PANTHER" id="PTHR22953">
    <property type="entry name" value="ACID PHOSPHATASE RELATED"/>
    <property type="match status" value="1"/>
</dbReference>
<dbReference type="FunFam" id="2.60.40.380:FF:000001">
    <property type="entry name" value="Fe(3+)-Zn(2+) purple acid phosphatase"/>
    <property type="match status" value="1"/>
</dbReference>
<keyword evidence="4 8" id="KW-0378">Hydrolase</keyword>
<evidence type="ECO:0000259" key="11">
    <source>
        <dbReference type="Pfam" id="PF14008"/>
    </source>
</evidence>
<dbReference type="AlphaFoldDB" id="A0A0K9NXK9"/>
<evidence type="ECO:0000256" key="9">
    <source>
        <dbReference type="SAM" id="Phobius"/>
    </source>
</evidence>
<organism evidence="13 14">
    <name type="scientific">Zostera marina</name>
    <name type="common">Eelgrass</name>
    <dbReference type="NCBI Taxonomy" id="29655"/>
    <lineage>
        <taxon>Eukaryota</taxon>
        <taxon>Viridiplantae</taxon>
        <taxon>Streptophyta</taxon>
        <taxon>Embryophyta</taxon>
        <taxon>Tracheophyta</taxon>
        <taxon>Spermatophyta</taxon>
        <taxon>Magnoliopsida</taxon>
        <taxon>Liliopsida</taxon>
        <taxon>Zosteraceae</taxon>
        <taxon>Zostera</taxon>
    </lineage>
</organism>
<dbReference type="GO" id="GO:0046872">
    <property type="term" value="F:metal ion binding"/>
    <property type="evidence" value="ECO:0007669"/>
    <property type="project" value="UniProtKB-KW"/>
</dbReference>
<reference evidence="14" key="1">
    <citation type="journal article" date="2016" name="Nature">
        <title>The genome of the seagrass Zostera marina reveals angiosperm adaptation to the sea.</title>
        <authorList>
            <person name="Olsen J.L."/>
            <person name="Rouze P."/>
            <person name="Verhelst B."/>
            <person name="Lin Y.-C."/>
            <person name="Bayer T."/>
            <person name="Collen J."/>
            <person name="Dattolo E."/>
            <person name="De Paoli E."/>
            <person name="Dittami S."/>
            <person name="Maumus F."/>
            <person name="Michel G."/>
            <person name="Kersting A."/>
            <person name="Lauritano C."/>
            <person name="Lohaus R."/>
            <person name="Toepel M."/>
            <person name="Tonon T."/>
            <person name="Vanneste K."/>
            <person name="Amirebrahimi M."/>
            <person name="Brakel J."/>
            <person name="Bostroem C."/>
            <person name="Chovatia M."/>
            <person name="Grimwood J."/>
            <person name="Jenkins J.W."/>
            <person name="Jueterbock A."/>
            <person name="Mraz A."/>
            <person name="Stam W.T."/>
            <person name="Tice H."/>
            <person name="Bornberg-Bauer E."/>
            <person name="Green P.J."/>
            <person name="Pearson G.A."/>
            <person name="Procaccini G."/>
            <person name="Duarte C.M."/>
            <person name="Schmutz J."/>
            <person name="Reusch T.B.H."/>
            <person name="Van de Peer Y."/>
        </authorList>
    </citation>
    <scope>NUCLEOTIDE SEQUENCE [LARGE SCALE GENOMIC DNA]</scope>
    <source>
        <strain evidence="14">cv. Finnish</strain>
    </source>
</reference>
<dbReference type="EMBL" id="LFYR01001470">
    <property type="protein sequence ID" value="KMZ61521.1"/>
    <property type="molecule type" value="Genomic_DNA"/>
</dbReference>
<evidence type="ECO:0000256" key="6">
    <source>
        <dbReference type="ARBA" id="ARBA00023004"/>
    </source>
</evidence>
<dbReference type="InterPro" id="IPR015914">
    <property type="entry name" value="PAPs_N"/>
</dbReference>
<feature type="domain" description="Purple acid phosphatase C-terminal" evidence="11">
    <location>
        <begin position="386"/>
        <end position="444"/>
    </location>
</feature>
<proteinExistence type="inferred from homology"/>
<dbReference type="SUPFAM" id="SSF49363">
    <property type="entry name" value="Purple acid phosphatase, N-terminal domain"/>
    <property type="match status" value="1"/>
</dbReference>
<keyword evidence="9" id="KW-0472">Membrane</keyword>
<dbReference type="Pfam" id="PF14008">
    <property type="entry name" value="Metallophos_C"/>
    <property type="match status" value="1"/>
</dbReference>
<dbReference type="Proteomes" id="UP000036987">
    <property type="component" value="Unassembled WGS sequence"/>
</dbReference>
<dbReference type="Pfam" id="PF00149">
    <property type="entry name" value="Metallophos"/>
    <property type="match status" value="1"/>
</dbReference>
<evidence type="ECO:0000256" key="8">
    <source>
        <dbReference type="RuleBase" id="RU361203"/>
    </source>
</evidence>
<dbReference type="InterPro" id="IPR041792">
    <property type="entry name" value="MPP_PAP"/>
</dbReference>
<dbReference type="CDD" id="cd00839">
    <property type="entry name" value="MPP_PAPs"/>
    <property type="match status" value="1"/>
</dbReference>
<keyword evidence="9" id="KW-1133">Transmembrane helix</keyword>
<dbReference type="Pfam" id="PF16656">
    <property type="entry name" value="Pur_ac_phosph_N"/>
    <property type="match status" value="1"/>
</dbReference>
<evidence type="ECO:0000256" key="2">
    <source>
        <dbReference type="ARBA" id="ARBA00022723"/>
    </source>
</evidence>
<comment type="caution">
    <text evidence="13">The sequence shown here is derived from an EMBL/GenBank/DDBJ whole genome shotgun (WGS) entry which is preliminary data.</text>
</comment>
<dbReference type="InterPro" id="IPR029052">
    <property type="entry name" value="Metallo-depent_PP-like"/>
</dbReference>
<dbReference type="EC" id="3.1.3.2" evidence="8"/>
<protein>
    <recommendedName>
        <fullName evidence="8">Purple acid phosphatase</fullName>
        <ecNumber evidence="8">3.1.3.2</ecNumber>
    </recommendedName>
</protein>
<keyword evidence="14" id="KW-1185">Reference proteome</keyword>
<keyword evidence="3" id="KW-0732">Signal</keyword>
<dbReference type="SUPFAM" id="SSF56300">
    <property type="entry name" value="Metallo-dependent phosphatases"/>
    <property type="match status" value="1"/>
</dbReference>
<evidence type="ECO:0000313" key="13">
    <source>
        <dbReference type="EMBL" id="KMZ61521.1"/>
    </source>
</evidence>
<dbReference type="InterPro" id="IPR004843">
    <property type="entry name" value="Calcineurin-like_PHP"/>
</dbReference>